<dbReference type="InterPro" id="IPR018599">
    <property type="entry name" value="DUF2026"/>
</dbReference>
<dbReference type="Gene3D" id="3.10.550.10">
    <property type="entry name" value="Hypothetical protein Atu2299"/>
    <property type="match status" value="1"/>
</dbReference>
<comment type="caution">
    <text evidence="1">The sequence shown here is derived from an EMBL/GenBank/DDBJ whole genome shotgun (WGS) entry which is preliminary data.</text>
</comment>
<evidence type="ECO:0000313" key="1">
    <source>
        <dbReference type="EMBL" id="NJB90835.1"/>
    </source>
</evidence>
<evidence type="ECO:0008006" key="3">
    <source>
        <dbReference type="Google" id="ProtNLM"/>
    </source>
</evidence>
<protein>
    <recommendedName>
        <fullName evidence="3">DUF2026 domain-containing protein</fullName>
    </recommendedName>
</protein>
<dbReference type="RefSeq" id="WP_167922224.1">
    <property type="nucleotide sequence ID" value="NZ_JAATIT010000004.1"/>
</dbReference>
<gene>
    <name evidence="1" type="ORF">GGR90_003037</name>
</gene>
<accession>A0A7X5XT43</accession>
<keyword evidence="2" id="KW-1185">Reference proteome</keyword>
<reference evidence="1 2" key="1">
    <citation type="submission" date="2020-03" db="EMBL/GenBank/DDBJ databases">
        <title>Genomic Encyclopedia of Type Strains, Phase IV (KMG-IV): sequencing the most valuable type-strain genomes for metagenomic binning, comparative biology and taxonomic classification.</title>
        <authorList>
            <person name="Goeker M."/>
        </authorList>
    </citation>
    <scope>NUCLEOTIDE SEQUENCE [LARGE SCALE GENOMIC DNA]</scope>
    <source>
        <strain evidence="1 2">DSM 25229</strain>
    </source>
</reference>
<dbReference type="InterPro" id="IPR038765">
    <property type="entry name" value="Papain-like_cys_pep_sf"/>
</dbReference>
<dbReference type="Pfam" id="PF09641">
    <property type="entry name" value="DUF2026"/>
    <property type="match status" value="1"/>
</dbReference>
<evidence type="ECO:0000313" key="2">
    <source>
        <dbReference type="Proteomes" id="UP000535078"/>
    </source>
</evidence>
<dbReference type="EMBL" id="JAATIT010000004">
    <property type="protein sequence ID" value="NJB90835.1"/>
    <property type="molecule type" value="Genomic_DNA"/>
</dbReference>
<dbReference type="InterPro" id="IPR023107">
    <property type="entry name" value="Atu2299-like_dom_sf"/>
</dbReference>
<dbReference type="Proteomes" id="UP000535078">
    <property type="component" value="Unassembled WGS sequence"/>
</dbReference>
<dbReference type="SUPFAM" id="SSF54001">
    <property type="entry name" value="Cysteine proteinases"/>
    <property type="match status" value="1"/>
</dbReference>
<proteinExistence type="predicted"/>
<name>A0A7X5XT43_9SPHN</name>
<organism evidence="1 2">
    <name type="scientific">Sphingopyxis italica</name>
    <dbReference type="NCBI Taxonomy" id="1129133"/>
    <lineage>
        <taxon>Bacteria</taxon>
        <taxon>Pseudomonadati</taxon>
        <taxon>Pseudomonadota</taxon>
        <taxon>Alphaproteobacteria</taxon>
        <taxon>Sphingomonadales</taxon>
        <taxon>Sphingomonadaceae</taxon>
        <taxon>Sphingopyxis</taxon>
    </lineage>
</organism>
<sequence length="208" mass="23460">MTKFILPLGEFNRIHQLIHGAIRAEGNPGRACTLFACIGALILNKHYNIKSRAVAGGFAMCVEPEKNLFFGRDAGGRLEMDTDAFHMWIQTPTHIIDFMSPLYQEAFAEVQAETAIPRKMFQKRHEAEAAGLDELKAPGDFYVMPDTDLTEHLIDSILERDINRDFFNIVDHWFGKRRGKQRPTLTIGSTDGIIRDLTLPTTVALGSW</sequence>
<dbReference type="AlphaFoldDB" id="A0A7X5XT43"/>